<dbReference type="EMBL" id="KF501372">
    <property type="protein sequence ID" value="AHF46253.1"/>
    <property type="molecule type" value="Genomic_DNA"/>
</dbReference>
<dbReference type="AlphaFoldDB" id="W0FTR6"/>
<name>W0FTR6_9ACTN</name>
<sequence length="228" mass="24370">MAPRPAPPLETRYRRHPCPSPSRSSRPRPPRTTGSTTARKRQRPTAPLAARCRATATRPPVRRAAPAAESAARSGPVRPLPGPDGAGQCERSRTARPARAQNGDTLSSYTLTPHGGAPAGRTVRVGWDAPLASYFATAWDEPADDGAEIDHMVFAGAAPYDISDPAIVLDLVSPYAVIPENLREQLLADRDREGDTFRGSPAAELVGTANLPYARSARQADAIRDALR</sequence>
<organism evidence="2">
    <name type="scientific">Streptomyces sp. 14R-10</name>
    <dbReference type="NCBI Taxonomy" id="1442159"/>
    <lineage>
        <taxon>Bacteria</taxon>
        <taxon>Bacillati</taxon>
        <taxon>Actinomycetota</taxon>
        <taxon>Actinomycetes</taxon>
        <taxon>Kitasatosporales</taxon>
        <taxon>Streptomycetaceae</taxon>
        <taxon>Streptomyces</taxon>
    </lineage>
</organism>
<protein>
    <submittedName>
        <fullName evidence="2">Uncharacterized protein</fullName>
    </submittedName>
</protein>
<accession>W0FTR6</accession>
<reference evidence="2" key="1">
    <citation type="submission" date="2013-08" db="EMBL/GenBank/DDBJ databases">
        <title>Two distinct conjugal transfer systems on Streptomyces plasmid pZL1.</title>
        <authorList>
            <person name="Zhao L."/>
            <person name="Zhong L."/>
            <person name="Qin Z."/>
        </authorList>
    </citation>
    <scope>NUCLEOTIDE SEQUENCE</scope>
    <source>
        <strain evidence="2">14R-10</strain>
        <plasmid evidence="2">pZL1</plasmid>
    </source>
</reference>
<feature type="compositionally biased region" description="Low complexity" evidence="1">
    <location>
        <begin position="44"/>
        <end position="73"/>
    </location>
</feature>
<gene>
    <name evidence="2" type="ORF">pZL1.88c</name>
</gene>
<feature type="compositionally biased region" description="Polar residues" evidence="1">
    <location>
        <begin position="102"/>
        <end position="111"/>
    </location>
</feature>
<evidence type="ECO:0000256" key="1">
    <source>
        <dbReference type="SAM" id="MobiDB-lite"/>
    </source>
</evidence>
<geneLocation type="plasmid" evidence="2">
    <name>pZL1</name>
</geneLocation>
<proteinExistence type="predicted"/>
<feature type="region of interest" description="Disordered" evidence="1">
    <location>
        <begin position="1"/>
        <end position="117"/>
    </location>
</feature>
<evidence type="ECO:0000313" key="2">
    <source>
        <dbReference type="EMBL" id="AHF46253.1"/>
    </source>
</evidence>
<keyword evidence="2" id="KW-0614">Plasmid</keyword>